<evidence type="ECO:0000313" key="8">
    <source>
        <dbReference type="EMBL" id="AFL96810.1"/>
    </source>
</evidence>
<dbReference type="Pfam" id="PF18962">
    <property type="entry name" value="Por_Secre_tail"/>
    <property type="match status" value="1"/>
</dbReference>
<organism evidence="8 9">
    <name type="scientific">Ornithobacterium rhinotracheale (strain ATCC 51463 / DSM 15997 / CCUG 23171 / CIP 104009 / LMG 9086)</name>
    <dbReference type="NCBI Taxonomy" id="867902"/>
    <lineage>
        <taxon>Bacteria</taxon>
        <taxon>Pseudomonadati</taxon>
        <taxon>Bacteroidota</taxon>
        <taxon>Flavobacteriia</taxon>
        <taxon>Flavobacteriales</taxon>
        <taxon>Weeksellaceae</taxon>
        <taxon>Ornithobacterium</taxon>
    </lineage>
</organism>
<feature type="domain" description="Fibronectin type-III" evidence="7">
    <location>
        <begin position="282"/>
        <end position="367"/>
    </location>
</feature>
<dbReference type="eggNOG" id="COG2356">
    <property type="taxonomic scope" value="Bacteria"/>
</dbReference>
<dbReference type="GO" id="GO:0004519">
    <property type="term" value="F:endonuclease activity"/>
    <property type="evidence" value="ECO:0007669"/>
    <property type="project" value="UniProtKB-KW"/>
</dbReference>
<dbReference type="Gene3D" id="2.60.40.10">
    <property type="entry name" value="Immunoglobulins"/>
    <property type="match status" value="1"/>
</dbReference>
<dbReference type="GO" id="GO:0016787">
    <property type="term" value="F:hydrolase activity"/>
    <property type="evidence" value="ECO:0007669"/>
    <property type="project" value="UniProtKB-KW"/>
</dbReference>
<dbReference type="SMART" id="SM00060">
    <property type="entry name" value="FN3"/>
    <property type="match status" value="1"/>
</dbReference>
<evidence type="ECO:0000256" key="1">
    <source>
        <dbReference type="ARBA" id="ARBA00006429"/>
    </source>
</evidence>
<accession>I3ZYM6</accession>
<dbReference type="RefSeq" id="WP_014790431.1">
    <property type="nucleotide sequence ID" value="NC_018016.1"/>
</dbReference>
<evidence type="ECO:0000256" key="3">
    <source>
        <dbReference type="ARBA" id="ARBA00022729"/>
    </source>
</evidence>
<feature type="chain" id="PRO_5003685139" evidence="6">
    <location>
        <begin position="22"/>
        <end position="457"/>
    </location>
</feature>
<dbReference type="PANTHER" id="PTHR33607:SF2">
    <property type="entry name" value="ENDONUCLEASE-1"/>
    <property type="match status" value="1"/>
</dbReference>
<dbReference type="NCBIfam" id="TIGR04183">
    <property type="entry name" value="Por_Secre_tail"/>
    <property type="match status" value="1"/>
</dbReference>
<dbReference type="InterPro" id="IPR026444">
    <property type="entry name" value="Secre_tail"/>
</dbReference>
<dbReference type="HOGENOM" id="CLU_019348_2_0_10"/>
<dbReference type="Pfam" id="PF04231">
    <property type="entry name" value="Endonuclease_1"/>
    <property type="match status" value="1"/>
</dbReference>
<dbReference type="InterPro" id="IPR013783">
    <property type="entry name" value="Ig-like_fold"/>
</dbReference>
<dbReference type="EMBL" id="CP003283">
    <property type="protein sequence ID" value="AFL96810.1"/>
    <property type="molecule type" value="Genomic_DNA"/>
</dbReference>
<dbReference type="InterPro" id="IPR003961">
    <property type="entry name" value="FN3_dom"/>
</dbReference>
<evidence type="ECO:0000256" key="2">
    <source>
        <dbReference type="ARBA" id="ARBA00022722"/>
    </source>
</evidence>
<keyword evidence="4" id="KW-0378">Hydrolase</keyword>
<keyword evidence="8" id="KW-0255">Endonuclease</keyword>
<dbReference type="InterPro" id="IPR007346">
    <property type="entry name" value="Endonuclease-I"/>
</dbReference>
<sequence>MKTMKYRNFLLLFLVSICTWAQVPDYYKSLDLTKTGEAFKKELSQLITQTHKRTLNYSEVNGVLKVSDRDPQNPNNVLLIYGSENNNGKHARNRNKNNTGGGKDQWNKEHVYARALGNPNLGSEGPGADAHHLRPADPPLNSDRGSLPFDDGRGAKAYKTNRGGWFPGDEWKGDVARMMMYMAVRYGERCNPKRVGMAPYTFSKDFPDIFLKWNIEDPVSDFEKQRNEAIAKVQGNRNPFIDNPNLATRIWGGPAAQDNWGNGIQTPVSPAPNQPEDTNDRGIQNLRASNVNPTNLTLTWDLPENYRSVAYYDVFANDTFKQKAFTNTALITKLQPETSYTFKVVAKKSNGETTGESQTFDFTTPAGFPDITNSTKTNKDLVFYPNPVTDSKLNVDGKNLQNIKWIKIYDLQGRLQKNIVNPFIHERGGGYTIDISNLTKGIYILKTPSHQEKILVL</sequence>
<dbReference type="SUPFAM" id="SSF54060">
    <property type="entry name" value="His-Me finger endonucleases"/>
    <property type="match status" value="1"/>
</dbReference>
<evidence type="ECO:0000256" key="6">
    <source>
        <dbReference type="SAM" id="SignalP"/>
    </source>
</evidence>
<comment type="similarity">
    <text evidence="1">Belongs to the EndA/NucM nuclease family.</text>
</comment>
<reference evidence="8 9" key="1">
    <citation type="submission" date="2012-06" db="EMBL/GenBank/DDBJ databases">
        <title>The complete genome of Ornithobacterium rhinotracheale DSM 15997.</title>
        <authorList>
            <consortium name="US DOE Joint Genome Institute (JGI-PGF)"/>
            <person name="Lucas S."/>
            <person name="Copeland A."/>
            <person name="Lapidus A."/>
            <person name="Goodwin L."/>
            <person name="Pitluck S."/>
            <person name="Peters L."/>
            <person name="Mikhailova N."/>
            <person name="Teshima H."/>
            <person name="Kyrpides N."/>
            <person name="Mavromatis K."/>
            <person name="Pagani I."/>
            <person name="Ivanova N."/>
            <person name="Ovchinnikova G."/>
            <person name="Zeytun A."/>
            <person name="Detter J.C."/>
            <person name="Han C."/>
            <person name="Land M."/>
            <person name="Hauser L."/>
            <person name="Markowitz V."/>
            <person name="Cheng J.-F."/>
            <person name="Hugenholtz P."/>
            <person name="Woyke T."/>
            <person name="Wu D."/>
            <person name="Lang E."/>
            <person name="Kopitz M."/>
            <person name="Brambilla E."/>
            <person name="Klenk H.-P."/>
            <person name="Eisen J.A."/>
        </authorList>
    </citation>
    <scope>NUCLEOTIDE SEQUENCE [LARGE SCALE GENOMIC DNA]</scope>
    <source>
        <strain evidence="9">ATCC 51463 / DSM 15997 / CCUG 23171 / LMG 9086</strain>
    </source>
</reference>
<dbReference type="Pfam" id="PF00041">
    <property type="entry name" value="fn3"/>
    <property type="match status" value="1"/>
</dbReference>
<evidence type="ECO:0000259" key="7">
    <source>
        <dbReference type="PROSITE" id="PS50853"/>
    </source>
</evidence>
<dbReference type="STRING" id="867902.Ornrh_0609"/>
<evidence type="ECO:0000256" key="4">
    <source>
        <dbReference type="ARBA" id="ARBA00022801"/>
    </source>
</evidence>
<proteinExistence type="inferred from homology"/>
<dbReference type="SUPFAM" id="SSF49265">
    <property type="entry name" value="Fibronectin type III"/>
    <property type="match status" value="1"/>
</dbReference>
<dbReference type="PROSITE" id="PS50853">
    <property type="entry name" value="FN3"/>
    <property type="match status" value="1"/>
</dbReference>
<keyword evidence="9" id="KW-1185">Reference proteome</keyword>
<dbReference type="InterPro" id="IPR036116">
    <property type="entry name" value="FN3_sf"/>
</dbReference>
<dbReference type="PATRIC" id="fig|867902.3.peg.596"/>
<feature type="signal peptide" evidence="6">
    <location>
        <begin position="1"/>
        <end position="21"/>
    </location>
</feature>
<dbReference type="Proteomes" id="UP000006051">
    <property type="component" value="Chromosome"/>
</dbReference>
<evidence type="ECO:0000313" key="9">
    <source>
        <dbReference type="Proteomes" id="UP000006051"/>
    </source>
</evidence>
<dbReference type="CDD" id="cd00063">
    <property type="entry name" value="FN3"/>
    <property type="match status" value="1"/>
</dbReference>
<dbReference type="AlphaFoldDB" id="I3ZYM6"/>
<keyword evidence="3 6" id="KW-0732">Signal</keyword>
<feature type="region of interest" description="Disordered" evidence="5">
    <location>
        <begin position="82"/>
        <end position="154"/>
    </location>
</feature>
<dbReference type="PANTHER" id="PTHR33607">
    <property type="entry name" value="ENDONUCLEASE-1"/>
    <property type="match status" value="1"/>
</dbReference>
<dbReference type="GeneID" id="71570468"/>
<evidence type="ECO:0000256" key="5">
    <source>
        <dbReference type="SAM" id="MobiDB-lite"/>
    </source>
</evidence>
<keyword evidence="2" id="KW-0540">Nuclease</keyword>
<name>I3ZYM6_ORNRL</name>
<gene>
    <name evidence="8" type="ordered locus">Ornrh_0609</name>
</gene>
<protein>
    <submittedName>
        <fullName evidence="8">Endonuclease I</fullName>
    </submittedName>
</protein>
<dbReference type="KEGG" id="orh:Ornrh_0609"/>
<dbReference type="InterPro" id="IPR044925">
    <property type="entry name" value="His-Me_finger_sf"/>
</dbReference>